<proteinExistence type="predicted"/>
<accession>A0A0F8W2E4</accession>
<sequence>TKLGQPVVPLPGELVNLIEQAQEGNTITLP</sequence>
<dbReference type="EMBL" id="LAZR01067807">
    <property type="protein sequence ID" value="KKK50857.1"/>
    <property type="molecule type" value="Genomic_DNA"/>
</dbReference>
<name>A0A0F8W2E4_9ZZZZ</name>
<organism evidence="1">
    <name type="scientific">marine sediment metagenome</name>
    <dbReference type="NCBI Taxonomy" id="412755"/>
    <lineage>
        <taxon>unclassified sequences</taxon>
        <taxon>metagenomes</taxon>
        <taxon>ecological metagenomes</taxon>
    </lineage>
</organism>
<protein>
    <submittedName>
        <fullName evidence="1">Uncharacterized protein</fullName>
    </submittedName>
</protein>
<feature type="non-terminal residue" evidence="1">
    <location>
        <position position="1"/>
    </location>
</feature>
<reference evidence="1" key="1">
    <citation type="journal article" date="2015" name="Nature">
        <title>Complex archaea that bridge the gap between prokaryotes and eukaryotes.</title>
        <authorList>
            <person name="Spang A."/>
            <person name="Saw J.H."/>
            <person name="Jorgensen S.L."/>
            <person name="Zaremba-Niedzwiedzka K."/>
            <person name="Martijn J."/>
            <person name="Lind A.E."/>
            <person name="van Eijk R."/>
            <person name="Schleper C."/>
            <person name="Guy L."/>
            <person name="Ettema T.J."/>
        </authorList>
    </citation>
    <scope>NUCLEOTIDE SEQUENCE</scope>
</reference>
<evidence type="ECO:0000313" key="1">
    <source>
        <dbReference type="EMBL" id="KKK50857.1"/>
    </source>
</evidence>
<gene>
    <name evidence="1" type="ORF">LCGC14_3120850</name>
</gene>
<comment type="caution">
    <text evidence="1">The sequence shown here is derived from an EMBL/GenBank/DDBJ whole genome shotgun (WGS) entry which is preliminary data.</text>
</comment>
<dbReference type="AlphaFoldDB" id="A0A0F8W2E4"/>